<comment type="caution">
    <text evidence="1">The sequence shown here is derived from an EMBL/GenBank/DDBJ whole genome shotgun (WGS) entry which is preliminary data.</text>
</comment>
<evidence type="ECO:0000313" key="1">
    <source>
        <dbReference type="EMBL" id="KAJ1136507.1"/>
    </source>
</evidence>
<proteinExistence type="predicted"/>
<accession>A0AAV7QA91</accession>
<name>A0AAV7QA91_PLEWA</name>
<organism evidence="1 2">
    <name type="scientific">Pleurodeles waltl</name>
    <name type="common">Iberian ribbed newt</name>
    <dbReference type="NCBI Taxonomy" id="8319"/>
    <lineage>
        <taxon>Eukaryota</taxon>
        <taxon>Metazoa</taxon>
        <taxon>Chordata</taxon>
        <taxon>Craniata</taxon>
        <taxon>Vertebrata</taxon>
        <taxon>Euteleostomi</taxon>
        <taxon>Amphibia</taxon>
        <taxon>Batrachia</taxon>
        <taxon>Caudata</taxon>
        <taxon>Salamandroidea</taxon>
        <taxon>Salamandridae</taxon>
        <taxon>Pleurodelinae</taxon>
        <taxon>Pleurodeles</taxon>
    </lineage>
</organism>
<reference evidence="1" key="1">
    <citation type="journal article" date="2022" name="bioRxiv">
        <title>Sequencing and chromosome-scale assembly of the giantPleurodeles waltlgenome.</title>
        <authorList>
            <person name="Brown T."/>
            <person name="Elewa A."/>
            <person name="Iarovenko S."/>
            <person name="Subramanian E."/>
            <person name="Araus A.J."/>
            <person name="Petzold A."/>
            <person name="Susuki M."/>
            <person name="Suzuki K.-i.T."/>
            <person name="Hayashi T."/>
            <person name="Toyoda A."/>
            <person name="Oliveira C."/>
            <person name="Osipova E."/>
            <person name="Leigh N.D."/>
            <person name="Simon A."/>
            <person name="Yun M.H."/>
        </authorList>
    </citation>
    <scope>NUCLEOTIDE SEQUENCE</scope>
    <source>
        <strain evidence="1">20211129_DDA</strain>
        <tissue evidence="1">Liver</tissue>
    </source>
</reference>
<keyword evidence="2" id="KW-1185">Reference proteome</keyword>
<evidence type="ECO:0000313" key="2">
    <source>
        <dbReference type="Proteomes" id="UP001066276"/>
    </source>
</evidence>
<dbReference type="AlphaFoldDB" id="A0AAV7QA91"/>
<dbReference type="Proteomes" id="UP001066276">
    <property type="component" value="Chromosome 6"/>
</dbReference>
<dbReference type="EMBL" id="JANPWB010000010">
    <property type="protein sequence ID" value="KAJ1136507.1"/>
    <property type="molecule type" value="Genomic_DNA"/>
</dbReference>
<gene>
    <name evidence="1" type="ORF">NDU88_002922</name>
</gene>
<sequence length="81" mass="9362">MFAVYRGLVAEKLRDEHLTEQWLRVWLTGSFLSGLRDGISAEKKVLEALRLLKEAGRLDMVREEALGPLRPARRAGWQRPF</sequence>
<protein>
    <submittedName>
        <fullName evidence="1">Uncharacterized protein</fullName>
    </submittedName>
</protein>